<feature type="transmembrane region" description="Helical" evidence="7">
    <location>
        <begin position="194"/>
        <end position="216"/>
    </location>
</feature>
<evidence type="ECO:0000313" key="10">
    <source>
        <dbReference type="Proteomes" id="UP000095283"/>
    </source>
</evidence>
<feature type="domain" description="DSL" evidence="9">
    <location>
        <begin position="126"/>
        <end position="171"/>
    </location>
</feature>
<evidence type="ECO:0000256" key="5">
    <source>
        <dbReference type="PROSITE-ProRule" id="PRU00377"/>
    </source>
</evidence>
<keyword evidence="1 6" id="KW-0217">Developmental protein</keyword>
<comment type="function">
    <text evidence="6">Putative Notch ligand involved in the mediation of Notch signaling.</text>
</comment>
<keyword evidence="10" id="KW-1185">Reference proteome</keyword>
<dbReference type="PROSITE" id="PS51051">
    <property type="entry name" value="DSL"/>
    <property type="match status" value="1"/>
</dbReference>
<keyword evidence="3 6" id="KW-0677">Repeat</keyword>
<evidence type="ECO:0000313" key="11">
    <source>
        <dbReference type="WBParaSite" id="Hba_18092"/>
    </source>
</evidence>
<dbReference type="GO" id="GO:0007154">
    <property type="term" value="P:cell communication"/>
    <property type="evidence" value="ECO:0007669"/>
    <property type="project" value="InterPro"/>
</dbReference>
<dbReference type="Proteomes" id="UP000095283">
    <property type="component" value="Unplaced"/>
</dbReference>
<feature type="disulfide bond" evidence="5">
    <location>
        <begin position="128"/>
        <end position="137"/>
    </location>
</feature>
<evidence type="ECO:0000256" key="8">
    <source>
        <dbReference type="SAM" id="SignalP"/>
    </source>
</evidence>
<protein>
    <recommendedName>
        <fullName evidence="6">Delta-like protein</fullName>
    </recommendedName>
</protein>
<evidence type="ECO:0000256" key="4">
    <source>
        <dbReference type="ARBA" id="ARBA00023157"/>
    </source>
</evidence>
<proteinExistence type="predicted"/>
<keyword evidence="6 8" id="KW-0732">Signal</keyword>
<feature type="disulfide bond" evidence="5">
    <location>
        <begin position="162"/>
        <end position="171"/>
    </location>
</feature>
<dbReference type="AlphaFoldDB" id="A0A1I7XKP4"/>
<evidence type="ECO:0000256" key="1">
    <source>
        <dbReference type="ARBA" id="ARBA00022473"/>
    </source>
</evidence>
<evidence type="ECO:0000259" key="9">
    <source>
        <dbReference type="PROSITE" id="PS51051"/>
    </source>
</evidence>
<keyword evidence="4 5" id="KW-1015">Disulfide bond</keyword>
<reference evidence="11" key="1">
    <citation type="submission" date="2016-11" db="UniProtKB">
        <authorList>
            <consortium name="WormBaseParasite"/>
        </authorList>
    </citation>
    <scope>IDENTIFICATION</scope>
</reference>
<feature type="chain" id="PRO_5009311249" description="Delta-like protein" evidence="8">
    <location>
        <begin position="19"/>
        <end position="327"/>
    </location>
</feature>
<dbReference type="SMART" id="SM00051">
    <property type="entry name" value="DSL"/>
    <property type="match status" value="1"/>
</dbReference>
<evidence type="ECO:0000256" key="7">
    <source>
        <dbReference type="SAM" id="Phobius"/>
    </source>
</evidence>
<evidence type="ECO:0000256" key="2">
    <source>
        <dbReference type="ARBA" id="ARBA00022536"/>
    </source>
</evidence>
<keyword evidence="6 7" id="KW-0472">Membrane</keyword>
<organism evidence="10 11">
    <name type="scientific">Heterorhabditis bacteriophora</name>
    <name type="common">Entomopathogenic nematode worm</name>
    <dbReference type="NCBI Taxonomy" id="37862"/>
    <lineage>
        <taxon>Eukaryota</taxon>
        <taxon>Metazoa</taxon>
        <taxon>Ecdysozoa</taxon>
        <taxon>Nematoda</taxon>
        <taxon>Chromadorea</taxon>
        <taxon>Rhabditida</taxon>
        <taxon>Rhabditina</taxon>
        <taxon>Rhabditomorpha</taxon>
        <taxon>Strongyloidea</taxon>
        <taxon>Heterorhabditidae</taxon>
        <taxon>Heterorhabditis</taxon>
    </lineage>
</organism>
<comment type="caution">
    <text evidence="5">Lacks conserved residue(s) required for the propagation of feature annotation.</text>
</comment>
<accession>A0A1I7XKP4</accession>
<sequence>MLFLYHLSLLIISSSALGSGLFRMRLSSKEGAMVKFCYTEWPANAPLRSDKKCFFNQYNFTIHANGHRVISRPFDNAINEFVAFTAIVMNSRGLFIGQVNERIAIDGLGLTRMVTVGGDVEITIGVECAKNLYGPKCMRYCNPKSGDHLQNYICSPLGEKQCNKGWTGIECETQHVQVSHTAAIIFESVTSRRFIIEMGSFILVILVGFLLVLLILNRRVNRLMNDPKTQNAINSRRNISRVAEIDSQDLNKVYIIGTKTFGSSNSFHYNSHYTAEPTDYSVPSCHSSSISTDMSIYDEIDSTGSNSLPLGKASDCKLSVLSFDCLV</sequence>
<dbReference type="GO" id="GO:0016020">
    <property type="term" value="C:membrane"/>
    <property type="evidence" value="ECO:0007669"/>
    <property type="project" value="UniProtKB-SubCell"/>
</dbReference>
<name>A0A1I7XKP4_HETBA</name>
<dbReference type="WBParaSite" id="Hba_18092">
    <property type="protein sequence ID" value="Hba_18092"/>
    <property type="gene ID" value="Hba_18092"/>
</dbReference>
<feature type="signal peptide" evidence="8">
    <location>
        <begin position="1"/>
        <end position="18"/>
    </location>
</feature>
<comment type="subcellular location">
    <subcellularLocation>
        <location evidence="6">Membrane</location>
        <topology evidence="6">Single-pass type I membrane protein</topology>
    </subcellularLocation>
</comment>
<dbReference type="Gene3D" id="2.10.25.140">
    <property type="match status" value="1"/>
</dbReference>
<keyword evidence="6 7" id="KW-1133">Transmembrane helix</keyword>
<dbReference type="Pfam" id="PF01414">
    <property type="entry name" value="DSL"/>
    <property type="match status" value="1"/>
</dbReference>
<dbReference type="InterPro" id="IPR001774">
    <property type="entry name" value="DSL"/>
</dbReference>
<keyword evidence="6 7" id="KW-0812">Transmembrane</keyword>
<evidence type="ECO:0000256" key="6">
    <source>
        <dbReference type="RuleBase" id="RU280815"/>
    </source>
</evidence>
<keyword evidence="2 6" id="KW-0245">EGF-like domain</keyword>
<evidence type="ECO:0000256" key="3">
    <source>
        <dbReference type="ARBA" id="ARBA00022737"/>
    </source>
</evidence>